<evidence type="ECO:0000313" key="1">
    <source>
        <dbReference type="EMBL" id="MBB6435211.1"/>
    </source>
</evidence>
<comment type="caution">
    <text evidence="1">The sequence shown here is derived from an EMBL/GenBank/DDBJ whole genome shotgun (WGS) entry which is preliminary data.</text>
</comment>
<name>A0A7X0LPT9_9ACTN</name>
<accession>A0A7X0LPT9</accession>
<dbReference type="InterPro" id="IPR025629">
    <property type="entry name" value="DUF4287"/>
</dbReference>
<keyword evidence="2" id="KW-1185">Reference proteome</keyword>
<reference evidence="1 2" key="1">
    <citation type="submission" date="2020-08" db="EMBL/GenBank/DDBJ databases">
        <title>Genomic Encyclopedia of Type Strains, Phase IV (KMG-IV): sequencing the most valuable type-strain genomes for metagenomic binning, comparative biology and taxonomic classification.</title>
        <authorList>
            <person name="Goeker M."/>
        </authorList>
    </citation>
    <scope>NUCLEOTIDE SEQUENCE [LARGE SCALE GENOMIC DNA]</scope>
    <source>
        <strain evidence="1 2">DSM 40141</strain>
    </source>
</reference>
<dbReference type="Pfam" id="PF02643">
    <property type="entry name" value="DUF192"/>
    <property type="match status" value="1"/>
</dbReference>
<sequence length="208" mass="22383">MRPPEVPAPGILTVGADTTPVPLEIAATRRTRARGLLGRSGIEGAMLLTPAHSVHTFGMSFPLEVAYLGRDLRVLAVRTMPTGRLGMPRLRARHVLEAEAGALTRWGVRLGVRVRIDSVPEVVVSGGCQDASMTENTHAKPAVKGPASYFPSIEAKYGRPVAEWQDMVRSSPLTKHMELVAWLKSEHGLGHGHANALVAHTLAEDKAK</sequence>
<dbReference type="Pfam" id="PF14117">
    <property type="entry name" value="DUF4287"/>
    <property type="match status" value="1"/>
</dbReference>
<dbReference type="Gene3D" id="2.60.120.1140">
    <property type="entry name" value="Protein of unknown function DUF192"/>
    <property type="match status" value="1"/>
</dbReference>
<organism evidence="1 2">
    <name type="scientific">Streptomyces candidus</name>
    <dbReference type="NCBI Taxonomy" id="67283"/>
    <lineage>
        <taxon>Bacteria</taxon>
        <taxon>Bacillati</taxon>
        <taxon>Actinomycetota</taxon>
        <taxon>Actinomycetes</taxon>
        <taxon>Kitasatosporales</taxon>
        <taxon>Streptomycetaceae</taxon>
        <taxon>Streptomyces</taxon>
    </lineage>
</organism>
<dbReference type="EMBL" id="JACHEM010000003">
    <property type="protein sequence ID" value="MBB6435211.1"/>
    <property type="molecule type" value="Genomic_DNA"/>
</dbReference>
<dbReference type="InterPro" id="IPR003795">
    <property type="entry name" value="DUF192"/>
</dbReference>
<protein>
    <submittedName>
        <fullName evidence="1">Uncharacterized membrane protein (UPF0127 family)</fullName>
    </submittedName>
</protein>
<proteinExistence type="predicted"/>
<dbReference type="InterPro" id="IPR038695">
    <property type="entry name" value="Saro_0823-like_sf"/>
</dbReference>
<dbReference type="AlphaFoldDB" id="A0A7X0LPT9"/>
<dbReference type="Proteomes" id="UP000540423">
    <property type="component" value="Unassembled WGS sequence"/>
</dbReference>
<evidence type="ECO:0000313" key="2">
    <source>
        <dbReference type="Proteomes" id="UP000540423"/>
    </source>
</evidence>
<gene>
    <name evidence="1" type="ORF">HNQ79_001662</name>
</gene>